<dbReference type="EMBL" id="BARU01019296">
    <property type="protein sequence ID" value="GAH51026.1"/>
    <property type="molecule type" value="Genomic_DNA"/>
</dbReference>
<dbReference type="InterPro" id="IPR036388">
    <property type="entry name" value="WH-like_DNA-bd_sf"/>
</dbReference>
<organism evidence="1">
    <name type="scientific">marine sediment metagenome</name>
    <dbReference type="NCBI Taxonomy" id="412755"/>
    <lineage>
        <taxon>unclassified sequences</taxon>
        <taxon>metagenomes</taxon>
        <taxon>ecological metagenomes</taxon>
    </lineage>
</organism>
<proteinExistence type="predicted"/>
<protein>
    <submittedName>
        <fullName evidence="1">Uncharacterized protein</fullName>
    </submittedName>
</protein>
<name>X1FZG2_9ZZZZ</name>
<reference evidence="1" key="1">
    <citation type="journal article" date="2014" name="Front. Microbiol.">
        <title>High frequency of phylogenetically diverse reductive dehalogenase-homologous genes in deep subseafloor sedimentary metagenomes.</title>
        <authorList>
            <person name="Kawai M."/>
            <person name="Futagami T."/>
            <person name="Toyoda A."/>
            <person name="Takaki Y."/>
            <person name="Nishi S."/>
            <person name="Hori S."/>
            <person name="Arai W."/>
            <person name="Tsubouchi T."/>
            <person name="Morono Y."/>
            <person name="Uchiyama I."/>
            <person name="Ito T."/>
            <person name="Fujiyama A."/>
            <person name="Inagaki F."/>
            <person name="Takami H."/>
        </authorList>
    </citation>
    <scope>NUCLEOTIDE SEQUENCE</scope>
    <source>
        <strain evidence="1">Expedition CK06-06</strain>
    </source>
</reference>
<gene>
    <name evidence="1" type="ORF">S03H2_31789</name>
</gene>
<sequence>MSICRYDPRLFDEIIDWLTVNNQFINVQRLNTMLEEYQFNAGPQISAIAEYLSSNRTYQLKWKKLLNKYKSQKKEPLFYFKDGKPISIENKFDEIFLKRGLKRNKLKTRGMSQNFPQKEIPSLILRMRGLFGLNARSELITLLASVDQIHPSEAARITGYYQKTVQTALIEMAQSGIIEIDKSQREKYYRITSNTIESVLNKDRIKPQWINWPSLFSGLDKIWEHIRNLD</sequence>
<feature type="non-terminal residue" evidence="1">
    <location>
        <position position="230"/>
    </location>
</feature>
<dbReference type="Gene3D" id="1.10.10.10">
    <property type="entry name" value="Winged helix-like DNA-binding domain superfamily/Winged helix DNA-binding domain"/>
    <property type="match status" value="1"/>
</dbReference>
<evidence type="ECO:0000313" key="1">
    <source>
        <dbReference type="EMBL" id="GAH51026.1"/>
    </source>
</evidence>
<dbReference type="AlphaFoldDB" id="X1FZG2"/>
<accession>X1FZG2</accession>
<dbReference type="SUPFAM" id="SSF46785">
    <property type="entry name" value="Winged helix' DNA-binding domain"/>
    <property type="match status" value="1"/>
</dbReference>
<dbReference type="InterPro" id="IPR036390">
    <property type="entry name" value="WH_DNA-bd_sf"/>
</dbReference>
<comment type="caution">
    <text evidence="1">The sequence shown here is derived from an EMBL/GenBank/DDBJ whole genome shotgun (WGS) entry which is preliminary data.</text>
</comment>